<keyword evidence="9" id="KW-1185">Reference proteome</keyword>
<keyword evidence="5 6" id="KW-0472">Membrane</keyword>
<feature type="transmembrane region" description="Helical" evidence="6">
    <location>
        <begin position="141"/>
        <end position="163"/>
    </location>
</feature>
<comment type="caution">
    <text evidence="8">The sequence shown here is derived from an EMBL/GenBank/DDBJ whole genome shotgun (WGS) entry which is preliminary data.</text>
</comment>
<reference evidence="8 9" key="1">
    <citation type="submission" date="2020-08" db="EMBL/GenBank/DDBJ databases">
        <title>Genomic Encyclopedia of Type Strains, Phase III (KMG-III): the genomes of soil and plant-associated and newly described type strains.</title>
        <authorList>
            <person name="Whitman W."/>
        </authorList>
    </citation>
    <scope>NUCLEOTIDE SEQUENCE [LARGE SCALE GENOMIC DNA]</scope>
    <source>
        <strain evidence="8 9">CECT 3302</strain>
    </source>
</reference>
<feature type="transmembrane region" description="Helical" evidence="6">
    <location>
        <begin position="331"/>
        <end position="350"/>
    </location>
</feature>
<feature type="domain" description="Major facilitator superfamily (MFS) profile" evidence="7">
    <location>
        <begin position="17"/>
        <end position="420"/>
    </location>
</feature>
<feature type="transmembrane region" description="Helical" evidence="6">
    <location>
        <begin position="12"/>
        <end position="30"/>
    </location>
</feature>
<dbReference type="SUPFAM" id="SSF103473">
    <property type="entry name" value="MFS general substrate transporter"/>
    <property type="match status" value="1"/>
</dbReference>
<feature type="transmembrane region" description="Helical" evidence="6">
    <location>
        <begin position="107"/>
        <end position="134"/>
    </location>
</feature>
<evidence type="ECO:0000256" key="2">
    <source>
        <dbReference type="ARBA" id="ARBA00022448"/>
    </source>
</evidence>
<evidence type="ECO:0000313" key="8">
    <source>
        <dbReference type="EMBL" id="MBB3089014.1"/>
    </source>
</evidence>
<gene>
    <name evidence="8" type="ORF">FHS12_001960</name>
</gene>
<feature type="transmembrane region" description="Helical" evidence="6">
    <location>
        <begin position="175"/>
        <end position="195"/>
    </location>
</feature>
<keyword evidence="3 6" id="KW-0812">Transmembrane</keyword>
<organism evidence="8 9">
    <name type="scientific">Nocardioides albus</name>
    <dbReference type="NCBI Taxonomy" id="1841"/>
    <lineage>
        <taxon>Bacteria</taxon>
        <taxon>Bacillati</taxon>
        <taxon>Actinomycetota</taxon>
        <taxon>Actinomycetes</taxon>
        <taxon>Propionibacteriales</taxon>
        <taxon>Nocardioidaceae</taxon>
        <taxon>Nocardioides</taxon>
    </lineage>
</organism>
<dbReference type="PANTHER" id="PTHR43791">
    <property type="entry name" value="PERMEASE-RELATED"/>
    <property type="match status" value="1"/>
</dbReference>
<dbReference type="Proteomes" id="UP000577707">
    <property type="component" value="Unassembled WGS sequence"/>
</dbReference>
<keyword evidence="2" id="KW-0813">Transport</keyword>
<feature type="transmembrane region" description="Helical" evidence="6">
    <location>
        <begin position="362"/>
        <end position="384"/>
    </location>
</feature>
<sequence>MSTETHRIATSKAIRSFVPLLLMAYFMAFVDRSNVGLAKNDLEVDVGISATAYGLGAGIFFLSYALLEIPSNLILHRIGPRIWIARIAVTWGLLSSAMMFINSELTFYILRFLLGAAEAGLYPALMYVVTLWFAQEDRARVVGYILIASSLAYALGNPIGGALMTLEGTLGLHGWQWLFFIEGIPAVLIGIAIWFKLPDRPHDATFLTTEEADALVREAAVPAKEQIRGNLSAGFKNPVILLVAAIYFLNQVITYGTIFFVPSVVEAMGVDGSFTIGLLAGAIGLGSILGVLVFPRWLRRAGNELPFIALASAGTVVFSAVFLLVQVSAVQYFMLMCSAFMFTGVLPMFWSVAMARVSGKMAAAVLAFINTIGLTGGFVGPYLFGIAEDLTGDPAAGLVVVLLSSVISLLLTPLLIWSVRRGRTEYATEPEPEPSA</sequence>
<dbReference type="InterPro" id="IPR036259">
    <property type="entry name" value="MFS_trans_sf"/>
</dbReference>
<dbReference type="PROSITE" id="PS50850">
    <property type="entry name" value="MFS"/>
    <property type="match status" value="1"/>
</dbReference>
<dbReference type="GO" id="GO:0005886">
    <property type="term" value="C:plasma membrane"/>
    <property type="evidence" value="ECO:0007669"/>
    <property type="project" value="UniProtKB-SubCell"/>
</dbReference>
<protein>
    <submittedName>
        <fullName evidence="8">MFS family permease</fullName>
    </submittedName>
</protein>
<dbReference type="RefSeq" id="WP_221208725.1">
    <property type="nucleotide sequence ID" value="NZ_BMQT01000002.1"/>
</dbReference>
<dbReference type="GO" id="GO:0022857">
    <property type="term" value="F:transmembrane transporter activity"/>
    <property type="evidence" value="ECO:0007669"/>
    <property type="project" value="InterPro"/>
</dbReference>
<dbReference type="Gene3D" id="1.20.1250.20">
    <property type="entry name" value="MFS general substrate transporter like domains"/>
    <property type="match status" value="2"/>
</dbReference>
<dbReference type="PANTHER" id="PTHR43791:SF30">
    <property type="entry name" value="INNER MEMBRANE TRANSPORT PROTEIN RHMT"/>
    <property type="match status" value="1"/>
</dbReference>
<evidence type="ECO:0000256" key="4">
    <source>
        <dbReference type="ARBA" id="ARBA00022989"/>
    </source>
</evidence>
<feature type="transmembrane region" description="Helical" evidence="6">
    <location>
        <begin position="396"/>
        <end position="417"/>
    </location>
</feature>
<feature type="transmembrane region" description="Helical" evidence="6">
    <location>
        <begin position="50"/>
        <end position="70"/>
    </location>
</feature>
<dbReference type="Pfam" id="PF07690">
    <property type="entry name" value="MFS_1"/>
    <property type="match status" value="1"/>
</dbReference>
<evidence type="ECO:0000256" key="1">
    <source>
        <dbReference type="ARBA" id="ARBA00004651"/>
    </source>
</evidence>
<dbReference type="InterPro" id="IPR011701">
    <property type="entry name" value="MFS"/>
</dbReference>
<dbReference type="InterPro" id="IPR020846">
    <property type="entry name" value="MFS_dom"/>
</dbReference>
<dbReference type="EMBL" id="JACHXG010000004">
    <property type="protein sequence ID" value="MBB3089014.1"/>
    <property type="molecule type" value="Genomic_DNA"/>
</dbReference>
<feature type="transmembrane region" description="Helical" evidence="6">
    <location>
        <begin position="273"/>
        <end position="293"/>
    </location>
</feature>
<dbReference type="FunFam" id="1.20.1250.20:FF:000018">
    <property type="entry name" value="MFS transporter permease"/>
    <property type="match status" value="1"/>
</dbReference>
<evidence type="ECO:0000313" key="9">
    <source>
        <dbReference type="Proteomes" id="UP000577707"/>
    </source>
</evidence>
<feature type="transmembrane region" description="Helical" evidence="6">
    <location>
        <begin position="82"/>
        <end position="101"/>
    </location>
</feature>
<comment type="subcellular location">
    <subcellularLocation>
        <location evidence="1">Cell membrane</location>
        <topology evidence="1">Multi-pass membrane protein</topology>
    </subcellularLocation>
</comment>
<dbReference type="AlphaFoldDB" id="A0A7W5A3W5"/>
<feature type="transmembrane region" description="Helical" evidence="6">
    <location>
        <begin position="305"/>
        <end position="325"/>
    </location>
</feature>
<evidence type="ECO:0000256" key="5">
    <source>
        <dbReference type="ARBA" id="ARBA00023136"/>
    </source>
</evidence>
<proteinExistence type="predicted"/>
<accession>A0A7W5A3W5</accession>
<keyword evidence="4 6" id="KW-1133">Transmembrane helix</keyword>
<name>A0A7W5A3W5_9ACTN</name>
<evidence type="ECO:0000259" key="7">
    <source>
        <dbReference type="PROSITE" id="PS50850"/>
    </source>
</evidence>
<dbReference type="CDD" id="cd17319">
    <property type="entry name" value="MFS_ExuT_GudP_like"/>
    <property type="match status" value="1"/>
</dbReference>
<evidence type="ECO:0000256" key="6">
    <source>
        <dbReference type="SAM" id="Phobius"/>
    </source>
</evidence>
<evidence type="ECO:0000256" key="3">
    <source>
        <dbReference type="ARBA" id="ARBA00022692"/>
    </source>
</evidence>
<feature type="transmembrane region" description="Helical" evidence="6">
    <location>
        <begin position="239"/>
        <end position="261"/>
    </location>
</feature>